<dbReference type="SMART" id="SM00254">
    <property type="entry name" value="ShKT"/>
    <property type="match status" value="4"/>
</dbReference>
<name>A0A0N5AEY0_9BILA</name>
<dbReference type="Pfam" id="PF01549">
    <property type="entry name" value="ShK"/>
    <property type="match status" value="3"/>
</dbReference>
<organism evidence="4 5">
    <name type="scientific">Syphacia muris</name>
    <dbReference type="NCBI Taxonomy" id="451379"/>
    <lineage>
        <taxon>Eukaryota</taxon>
        <taxon>Metazoa</taxon>
        <taxon>Ecdysozoa</taxon>
        <taxon>Nematoda</taxon>
        <taxon>Chromadorea</taxon>
        <taxon>Rhabditida</taxon>
        <taxon>Spirurina</taxon>
        <taxon>Oxyuridomorpha</taxon>
        <taxon>Oxyuroidea</taxon>
        <taxon>Oxyuridae</taxon>
        <taxon>Syphacia</taxon>
    </lineage>
</organism>
<keyword evidence="2" id="KW-0732">Signal</keyword>
<reference evidence="5" key="1">
    <citation type="submission" date="2016-04" db="UniProtKB">
        <authorList>
            <consortium name="WormBaseParasite"/>
        </authorList>
    </citation>
    <scope>IDENTIFICATION</scope>
</reference>
<dbReference type="WBParaSite" id="SMUV_0000280701-mRNA-1">
    <property type="protein sequence ID" value="SMUV_0000280701-mRNA-1"/>
    <property type="gene ID" value="SMUV_0000280701"/>
</dbReference>
<dbReference type="AlphaFoldDB" id="A0A0N5AEY0"/>
<feature type="signal peptide" evidence="2">
    <location>
        <begin position="1"/>
        <end position="20"/>
    </location>
</feature>
<evidence type="ECO:0000313" key="5">
    <source>
        <dbReference type="WBParaSite" id="SMUV_0000280701-mRNA-1"/>
    </source>
</evidence>
<dbReference type="PANTHER" id="PTHR21724:SF109">
    <property type="entry name" value="SHKT DOMAIN-CONTAINING PROTEIN"/>
    <property type="match status" value="1"/>
</dbReference>
<keyword evidence="4" id="KW-1185">Reference proteome</keyword>
<proteinExistence type="predicted"/>
<feature type="chain" id="PRO_5007419202" evidence="2">
    <location>
        <begin position="21"/>
        <end position="200"/>
    </location>
</feature>
<protein>
    <submittedName>
        <fullName evidence="5">ShTK domain protein</fullName>
    </submittedName>
</protein>
<sequence length="200" mass="22023">MKEFLKSAVLIVIIIEAVTAADSLESCDAPNDKKDPCTNWFPEGSANCMTEPSEIVALCPVTCKKCAAYENCKDDSDILDCNTVKDECKSTDIEVLALMEKHCPKTCGMCKGDNSELCKDLNPSLCVAFQKQCNSQELYDFMTVHCASTCNRCKQEDLATVCADQSTTCSTWKANGFCTNNDYSEEVKRSHCAKTCGYCK</sequence>
<dbReference type="InterPro" id="IPR003582">
    <property type="entry name" value="ShKT_dom"/>
</dbReference>
<dbReference type="PANTHER" id="PTHR21724">
    <property type="entry name" value="SHKT DOMAIN-CONTAINING PROTEIN"/>
    <property type="match status" value="1"/>
</dbReference>
<feature type="domain" description="ShKT" evidence="3">
    <location>
        <begin position="162"/>
        <end position="199"/>
    </location>
</feature>
<dbReference type="Gene3D" id="1.10.10.1940">
    <property type="match status" value="3"/>
</dbReference>
<evidence type="ECO:0000313" key="4">
    <source>
        <dbReference type="Proteomes" id="UP000046393"/>
    </source>
</evidence>
<dbReference type="PROSITE" id="PS51670">
    <property type="entry name" value="SHKT"/>
    <property type="match status" value="3"/>
</dbReference>
<feature type="domain" description="ShKT" evidence="3">
    <location>
        <begin position="72"/>
        <end position="110"/>
    </location>
</feature>
<evidence type="ECO:0000259" key="3">
    <source>
        <dbReference type="PROSITE" id="PS51670"/>
    </source>
</evidence>
<accession>A0A0N5AEY0</accession>
<dbReference type="Proteomes" id="UP000046393">
    <property type="component" value="Unplaced"/>
</dbReference>
<feature type="domain" description="ShKT" evidence="3">
    <location>
        <begin position="118"/>
        <end position="153"/>
    </location>
</feature>
<dbReference type="STRING" id="451379.A0A0N5AEY0"/>
<evidence type="ECO:0000256" key="1">
    <source>
        <dbReference type="PROSITE-ProRule" id="PRU01005"/>
    </source>
</evidence>
<comment type="caution">
    <text evidence="1">Lacks conserved residue(s) required for the propagation of feature annotation.</text>
</comment>
<evidence type="ECO:0000256" key="2">
    <source>
        <dbReference type="SAM" id="SignalP"/>
    </source>
</evidence>